<dbReference type="RefSeq" id="WP_084289734.1">
    <property type="nucleotide sequence ID" value="NZ_FWYB01000006.1"/>
</dbReference>
<name>A0A1W2DCN5_9SPHI</name>
<dbReference type="EMBL" id="FWYB01000006">
    <property type="protein sequence ID" value="SMC94738.1"/>
    <property type="molecule type" value="Genomic_DNA"/>
</dbReference>
<dbReference type="Proteomes" id="UP000192678">
    <property type="component" value="Unassembled WGS sequence"/>
</dbReference>
<proteinExistence type="predicted"/>
<evidence type="ECO:0000313" key="2">
    <source>
        <dbReference type="Proteomes" id="UP000192678"/>
    </source>
</evidence>
<sequence>MKISRNDPFDLNLCIRGLGVGVTYMHSDIYEFIYYFTFKKSMKMYAADFRNPWEQSIDHHDFFMKIDDPIVQNCLVTMERLIEYKLEIALRFGIDEDEDLADEFIVSQSHRFKPYRLVFKRSKSYKKLIPYYDRTLSGIIESLSLYACALTAQSYKIPLVLKRQLSLPDTDNYRLLNHDDNNVELLIKLIVELKKDLDNFRDLSLNKVSMARRVSTRKA</sequence>
<accession>A0A1W2DCN5</accession>
<protein>
    <submittedName>
        <fullName evidence="1">Uncharacterized protein</fullName>
    </submittedName>
</protein>
<reference evidence="1 2" key="1">
    <citation type="submission" date="2017-04" db="EMBL/GenBank/DDBJ databases">
        <authorList>
            <person name="Afonso C.L."/>
            <person name="Miller P.J."/>
            <person name="Scott M.A."/>
            <person name="Spackman E."/>
            <person name="Goraichik I."/>
            <person name="Dimitrov K.M."/>
            <person name="Suarez D.L."/>
            <person name="Swayne D.E."/>
        </authorList>
    </citation>
    <scope>NUCLEOTIDE SEQUENCE [LARGE SCALE GENOMIC DNA]</scope>
    <source>
        <strain evidence="1 2">DSM 19625</strain>
    </source>
</reference>
<dbReference type="OrthoDB" id="772257at2"/>
<evidence type="ECO:0000313" key="1">
    <source>
        <dbReference type="EMBL" id="SMC94738.1"/>
    </source>
</evidence>
<dbReference type="AlphaFoldDB" id="A0A1W2DCN5"/>
<keyword evidence="2" id="KW-1185">Reference proteome</keyword>
<organism evidence="1 2">
    <name type="scientific">Pedobacter nyackensis</name>
    <dbReference type="NCBI Taxonomy" id="475255"/>
    <lineage>
        <taxon>Bacteria</taxon>
        <taxon>Pseudomonadati</taxon>
        <taxon>Bacteroidota</taxon>
        <taxon>Sphingobacteriia</taxon>
        <taxon>Sphingobacteriales</taxon>
        <taxon>Sphingobacteriaceae</taxon>
        <taxon>Pedobacter</taxon>
    </lineage>
</organism>
<gene>
    <name evidence="1" type="ORF">SAMN04488101_106130</name>
</gene>